<dbReference type="STRING" id="1758689.SGUI_0556"/>
<dbReference type="KEGG" id="serj:SGUI_0556"/>
<gene>
    <name evidence="9" type="ORF">SGUI_0556</name>
</gene>
<dbReference type="SUPFAM" id="SSF88723">
    <property type="entry name" value="PIN domain-like"/>
    <property type="match status" value="1"/>
</dbReference>
<dbReference type="GO" id="GO:0046872">
    <property type="term" value="F:metal ion binding"/>
    <property type="evidence" value="ECO:0007669"/>
    <property type="project" value="UniProtKB-KW"/>
</dbReference>
<feature type="domain" description="PIN" evidence="8">
    <location>
        <begin position="8"/>
        <end position="118"/>
    </location>
</feature>
<dbReference type="GO" id="GO:0004518">
    <property type="term" value="F:nuclease activity"/>
    <property type="evidence" value="ECO:0007669"/>
    <property type="project" value="UniProtKB-KW"/>
</dbReference>
<comment type="similarity">
    <text evidence="7">Belongs to the PINc/VapC protein family.</text>
</comment>
<evidence type="ECO:0000256" key="2">
    <source>
        <dbReference type="ARBA" id="ARBA00022649"/>
    </source>
</evidence>
<dbReference type="InterPro" id="IPR002716">
    <property type="entry name" value="PIN_dom"/>
</dbReference>
<keyword evidence="10" id="KW-1185">Reference proteome</keyword>
<accession>A0A1B1N940</accession>
<evidence type="ECO:0000313" key="9">
    <source>
        <dbReference type="EMBL" id="ANS77952.1"/>
    </source>
</evidence>
<proteinExistence type="inferred from homology"/>
<evidence type="ECO:0000256" key="5">
    <source>
        <dbReference type="ARBA" id="ARBA00022801"/>
    </source>
</evidence>
<dbReference type="RefSeq" id="WP_066635963.1">
    <property type="nucleotide sequence ID" value="NZ_CP014989.1"/>
</dbReference>
<protein>
    <recommendedName>
        <fullName evidence="8">PIN domain-containing protein</fullName>
    </recommendedName>
</protein>
<sequence length="126" mass="13542">MDALRESRRDQEGPARAWLADHDDEALALSVFVMAEMLVGAERHADPARERARVERACGDLPMVLPDARLAGTYATVHAGLASLGTPVAVMDLLIGCTALNAQAPLLTANPSHFAKIPALRVLTYR</sequence>
<evidence type="ECO:0000256" key="6">
    <source>
        <dbReference type="ARBA" id="ARBA00022842"/>
    </source>
</evidence>
<reference evidence="9 10" key="1">
    <citation type="submission" date="2016-03" db="EMBL/GenBank/DDBJ databases">
        <title>Shallow-sea hydrothermal system.</title>
        <authorList>
            <person name="Tang K."/>
        </authorList>
    </citation>
    <scope>NUCLEOTIDE SEQUENCE [LARGE SCALE GENOMIC DNA]</scope>
    <source>
        <strain evidence="9 10">JLT9</strain>
    </source>
</reference>
<evidence type="ECO:0000256" key="7">
    <source>
        <dbReference type="ARBA" id="ARBA00038093"/>
    </source>
</evidence>
<keyword evidence="2" id="KW-1277">Toxin-antitoxin system</keyword>
<keyword evidence="5" id="KW-0378">Hydrolase</keyword>
<evidence type="ECO:0000313" key="10">
    <source>
        <dbReference type="Proteomes" id="UP000092482"/>
    </source>
</evidence>
<evidence type="ECO:0000256" key="4">
    <source>
        <dbReference type="ARBA" id="ARBA00022723"/>
    </source>
</evidence>
<dbReference type="Pfam" id="PF01850">
    <property type="entry name" value="PIN"/>
    <property type="match status" value="1"/>
</dbReference>
<dbReference type="CDD" id="cd09881">
    <property type="entry name" value="PIN_VapC4-5_FitB-like"/>
    <property type="match status" value="1"/>
</dbReference>
<dbReference type="InterPro" id="IPR050556">
    <property type="entry name" value="Type_II_TA_system_RNase"/>
</dbReference>
<dbReference type="AlphaFoldDB" id="A0A1B1N940"/>
<comment type="cofactor">
    <cofactor evidence="1">
        <name>Mg(2+)</name>
        <dbReference type="ChEBI" id="CHEBI:18420"/>
    </cofactor>
</comment>
<dbReference type="EMBL" id="CP014989">
    <property type="protein sequence ID" value="ANS77952.1"/>
    <property type="molecule type" value="Genomic_DNA"/>
</dbReference>
<dbReference type="InterPro" id="IPR029060">
    <property type="entry name" value="PIN-like_dom_sf"/>
</dbReference>
<dbReference type="GO" id="GO:0016787">
    <property type="term" value="F:hydrolase activity"/>
    <property type="evidence" value="ECO:0007669"/>
    <property type="project" value="UniProtKB-KW"/>
</dbReference>
<dbReference type="Proteomes" id="UP000092482">
    <property type="component" value="Chromosome"/>
</dbReference>
<dbReference type="PANTHER" id="PTHR33653">
    <property type="entry name" value="RIBONUCLEASE VAPC2"/>
    <property type="match status" value="1"/>
</dbReference>
<evidence type="ECO:0000259" key="8">
    <source>
        <dbReference type="Pfam" id="PF01850"/>
    </source>
</evidence>
<keyword evidence="6" id="KW-0460">Magnesium</keyword>
<keyword evidence="3" id="KW-0540">Nuclease</keyword>
<name>A0A1B1N940_9MICO</name>
<keyword evidence="4" id="KW-0479">Metal-binding</keyword>
<evidence type="ECO:0000256" key="3">
    <source>
        <dbReference type="ARBA" id="ARBA00022722"/>
    </source>
</evidence>
<dbReference type="PANTHER" id="PTHR33653:SF1">
    <property type="entry name" value="RIBONUCLEASE VAPC2"/>
    <property type="match status" value="1"/>
</dbReference>
<organism evidence="9 10">
    <name type="scientific">Serinicoccus hydrothermalis</name>
    <dbReference type="NCBI Taxonomy" id="1758689"/>
    <lineage>
        <taxon>Bacteria</taxon>
        <taxon>Bacillati</taxon>
        <taxon>Actinomycetota</taxon>
        <taxon>Actinomycetes</taxon>
        <taxon>Micrococcales</taxon>
        <taxon>Ornithinimicrobiaceae</taxon>
        <taxon>Serinicoccus</taxon>
    </lineage>
</organism>
<evidence type="ECO:0000256" key="1">
    <source>
        <dbReference type="ARBA" id="ARBA00001946"/>
    </source>
</evidence>
<dbReference type="Gene3D" id="3.40.50.1010">
    <property type="entry name" value="5'-nuclease"/>
    <property type="match status" value="1"/>
</dbReference>